<comment type="caution">
    <text evidence="1">The sequence shown here is derived from an EMBL/GenBank/DDBJ whole genome shotgun (WGS) entry which is preliminary data.</text>
</comment>
<name>A0A8J8B231_9FIRM</name>
<dbReference type="GO" id="GO:0016787">
    <property type="term" value="F:hydrolase activity"/>
    <property type="evidence" value="ECO:0007669"/>
    <property type="project" value="UniProtKB-KW"/>
</dbReference>
<sequence>MQKMTREEAWELLNEYNKDPFHLKHATIVEGTMKYFAKLLGYEEEADFWGIVGLLHDLDFGMYPDQHCIKQEEIMRARSIDEKIIHATVSHGYGITVDVKPEHEMEKVLYATDELTGLIGAVALMRPSKSVSDLELKSVKKKFKTPSFAAGCSREVIQKGAEMLGWDLDYLIEQTILAMRTVEE</sequence>
<keyword evidence="2" id="KW-1185">Reference proteome</keyword>
<gene>
    <name evidence="1" type="ORF">KCX82_03050</name>
</gene>
<dbReference type="AlphaFoldDB" id="A0A8J8B231"/>
<dbReference type="PANTHER" id="PTHR38659">
    <property type="entry name" value="METAL-DEPENDENT PHOSPHOHYDROLASE"/>
    <property type="match status" value="1"/>
</dbReference>
<dbReference type="SUPFAM" id="SSF109604">
    <property type="entry name" value="HD-domain/PDEase-like"/>
    <property type="match status" value="1"/>
</dbReference>
<reference evidence="1" key="2">
    <citation type="submission" date="2021-04" db="EMBL/GenBank/DDBJ databases">
        <authorList>
            <person name="Liu J."/>
        </authorList>
    </citation>
    <scope>NUCLEOTIDE SEQUENCE</scope>
    <source>
        <strain evidence="1">BAD-6</strain>
    </source>
</reference>
<evidence type="ECO:0000313" key="1">
    <source>
        <dbReference type="EMBL" id="MBR0596845.1"/>
    </source>
</evidence>
<evidence type="ECO:0000313" key="2">
    <source>
        <dbReference type="Proteomes" id="UP000675664"/>
    </source>
</evidence>
<keyword evidence="1" id="KW-0378">Hydrolase</keyword>
<protein>
    <submittedName>
        <fullName evidence="1">Hydrolase</fullName>
    </submittedName>
</protein>
<dbReference type="PANTHER" id="PTHR38659:SF2">
    <property type="entry name" value="HDIG DOMAIN PROTEIN"/>
    <property type="match status" value="1"/>
</dbReference>
<dbReference type="EMBL" id="JAGSND010000002">
    <property type="protein sequence ID" value="MBR0596845.1"/>
    <property type="molecule type" value="Genomic_DNA"/>
</dbReference>
<organism evidence="1 2">
    <name type="scientific">Sinanaerobacter chloroacetimidivorans</name>
    <dbReference type="NCBI Taxonomy" id="2818044"/>
    <lineage>
        <taxon>Bacteria</taxon>
        <taxon>Bacillati</taxon>
        <taxon>Bacillota</taxon>
        <taxon>Clostridia</taxon>
        <taxon>Peptostreptococcales</taxon>
        <taxon>Anaerovoracaceae</taxon>
        <taxon>Sinanaerobacter</taxon>
    </lineage>
</organism>
<dbReference type="Proteomes" id="UP000675664">
    <property type="component" value="Unassembled WGS sequence"/>
</dbReference>
<accession>A0A8J8B231</accession>
<reference evidence="1" key="1">
    <citation type="submission" date="2021-04" db="EMBL/GenBank/DDBJ databases">
        <title>Sinoanaerobacter chloroacetimidivorans sp. nov., an obligate anaerobic bacterium isolated from anaerobic sludge.</title>
        <authorList>
            <person name="Bao Y."/>
        </authorList>
    </citation>
    <scope>NUCLEOTIDE SEQUENCE</scope>
    <source>
        <strain evidence="1">BAD-6</strain>
    </source>
</reference>
<proteinExistence type="predicted"/>